<dbReference type="PANTHER" id="PTHR13593">
    <property type="match status" value="1"/>
</dbReference>
<comment type="caution">
    <text evidence="2">The sequence shown here is derived from an EMBL/GenBank/DDBJ whole genome shotgun (WGS) entry which is preliminary data.</text>
</comment>
<gene>
    <name evidence="2" type="ORF">C2845_PM15G08390</name>
</gene>
<dbReference type="EMBL" id="PQIB02000013">
    <property type="protein sequence ID" value="RLM73787.1"/>
    <property type="molecule type" value="Genomic_DNA"/>
</dbReference>
<dbReference type="STRING" id="4540.A0A3L6Q9C3"/>
<dbReference type="CDD" id="cd08588">
    <property type="entry name" value="PI-PLCc_At5g67130_like"/>
    <property type="match status" value="1"/>
</dbReference>
<dbReference type="InterPro" id="IPR051057">
    <property type="entry name" value="PI-PLC_domain"/>
</dbReference>
<feature type="compositionally biased region" description="Basic and acidic residues" evidence="1">
    <location>
        <begin position="144"/>
        <end position="154"/>
    </location>
</feature>
<protein>
    <recommendedName>
        <fullName evidence="4">PI-PLC X domain-containing protein</fullName>
    </recommendedName>
</protein>
<dbReference type="SUPFAM" id="SSF51695">
    <property type="entry name" value="PLC-like phosphodiesterases"/>
    <property type="match status" value="1"/>
</dbReference>
<dbReference type="PROSITE" id="PS50007">
    <property type="entry name" value="PIPLC_X_DOMAIN"/>
    <property type="match status" value="1"/>
</dbReference>
<dbReference type="Proteomes" id="UP000275267">
    <property type="component" value="Unassembled WGS sequence"/>
</dbReference>
<evidence type="ECO:0008006" key="4">
    <source>
        <dbReference type="Google" id="ProtNLM"/>
    </source>
</evidence>
<evidence type="ECO:0000313" key="3">
    <source>
        <dbReference type="Proteomes" id="UP000275267"/>
    </source>
</evidence>
<dbReference type="PANTHER" id="PTHR13593:SF89">
    <property type="entry name" value="PLC-LIKE PHOSPHODIESTERASES SUPERFAMILY PROTEIN"/>
    <property type="match status" value="1"/>
</dbReference>
<reference evidence="3" key="1">
    <citation type="journal article" date="2019" name="Nat. Commun.">
        <title>The genome of broomcorn millet.</title>
        <authorList>
            <person name="Zou C."/>
            <person name="Miki D."/>
            <person name="Li D."/>
            <person name="Tang Q."/>
            <person name="Xiao L."/>
            <person name="Rajput S."/>
            <person name="Deng P."/>
            <person name="Jia W."/>
            <person name="Huang R."/>
            <person name="Zhang M."/>
            <person name="Sun Y."/>
            <person name="Hu J."/>
            <person name="Fu X."/>
            <person name="Schnable P.S."/>
            <person name="Li F."/>
            <person name="Zhang H."/>
            <person name="Feng B."/>
            <person name="Zhu X."/>
            <person name="Liu R."/>
            <person name="Schnable J.C."/>
            <person name="Zhu J.-K."/>
            <person name="Zhang H."/>
        </authorList>
    </citation>
    <scope>NUCLEOTIDE SEQUENCE [LARGE SCALE GENOMIC DNA]</scope>
</reference>
<proteinExistence type="predicted"/>
<dbReference type="Pfam" id="PF26178">
    <property type="entry name" value="PI-PLC_cat"/>
    <property type="match status" value="1"/>
</dbReference>
<accession>A0A3L6Q9C3</accession>
<dbReference type="GO" id="GO:0006629">
    <property type="term" value="P:lipid metabolic process"/>
    <property type="evidence" value="ECO:0007669"/>
    <property type="project" value="InterPro"/>
</dbReference>
<evidence type="ECO:0000256" key="1">
    <source>
        <dbReference type="SAM" id="MobiDB-lite"/>
    </source>
</evidence>
<feature type="compositionally biased region" description="Pro residues" evidence="1">
    <location>
        <begin position="38"/>
        <end position="54"/>
    </location>
</feature>
<dbReference type="GO" id="GO:0008081">
    <property type="term" value="F:phosphoric diester hydrolase activity"/>
    <property type="evidence" value="ECO:0007669"/>
    <property type="project" value="InterPro"/>
</dbReference>
<dbReference type="InterPro" id="IPR017946">
    <property type="entry name" value="PLC-like_Pdiesterase_TIM-brl"/>
</dbReference>
<organism evidence="2 3">
    <name type="scientific">Panicum miliaceum</name>
    <name type="common">Proso millet</name>
    <name type="synonym">Broomcorn millet</name>
    <dbReference type="NCBI Taxonomy" id="4540"/>
    <lineage>
        <taxon>Eukaryota</taxon>
        <taxon>Viridiplantae</taxon>
        <taxon>Streptophyta</taxon>
        <taxon>Embryophyta</taxon>
        <taxon>Tracheophyta</taxon>
        <taxon>Spermatophyta</taxon>
        <taxon>Magnoliopsida</taxon>
        <taxon>Liliopsida</taxon>
        <taxon>Poales</taxon>
        <taxon>Poaceae</taxon>
        <taxon>PACMAD clade</taxon>
        <taxon>Panicoideae</taxon>
        <taxon>Panicodae</taxon>
        <taxon>Paniceae</taxon>
        <taxon>Panicinae</taxon>
        <taxon>Panicum</taxon>
        <taxon>Panicum sect. Panicum</taxon>
    </lineage>
</organism>
<dbReference type="OrthoDB" id="7984201at2759"/>
<dbReference type="Gene3D" id="3.20.20.190">
    <property type="entry name" value="Phosphatidylinositol (PI) phosphodiesterase"/>
    <property type="match status" value="1"/>
</dbReference>
<keyword evidence="3" id="KW-1185">Reference proteome</keyword>
<dbReference type="AlphaFoldDB" id="A0A3L6Q9C3"/>
<feature type="region of interest" description="Disordered" evidence="1">
    <location>
        <begin position="26"/>
        <end position="157"/>
    </location>
</feature>
<sequence length="569" mass="61520">MGCGWAVCVCCPCQVTWRLAPAAADAPGHRNGHLDGMPPRPRPPPPGSDPPVTWPGPAADRAPPPTAKIRGGGTEKAKLKRPRNSTRARAPTPLASPALQATQAPLKDASASASRRRPPTHQSAALSGGFRPRLDAGLPCSGRGTERRAPRRELEEEEAMAGDRAAALVRLAAVGVLLMLCSSPAAVVVVSARKVGQTCALDRNCDAGLHCETCVANGNVRPRCTRVAPVDPQTKARDLPFNRYAWLTTHNSFARLGQRSQTGVAIATPWSQQDTVTEQLNNGVRGLMLDMYDFRNDIWLCHSYGGICQNFTAFQPAVNVLREVERFLSRNRAEVVTIFVEDYVESPMGLTRVLNASGLARYMLPVWRMPKSGGDWPLLSDMVRDDHRLLVFTSKAAKEAAEGIAYEWRYVVENQYGTKGMVKGTCHNRAESAAMNDLSRSLVLVNYFRDLPAFPEACKDNSAPLMDALAACHAKSGDRWANYVAVDFYKRSDRGGAAEATDKANGGLVCGCGSISACNANGTCTPRHGRTPKGIFNASSDAAAWRPPPALQWQRLVLLPALLAVLLRL</sequence>
<evidence type="ECO:0000313" key="2">
    <source>
        <dbReference type="EMBL" id="RLM73787.1"/>
    </source>
</evidence>
<name>A0A3L6Q9C3_PANMI</name>